<comment type="similarity">
    <text evidence="2">Belongs to the binding-protein-dependent transport system permease family. CysTW subfamily.</text>
</comment>
<evidence type="ECO:0000256" key="8">
    <source>
        <dbReference type="RuleBase" id="RU363032"/>
    </source>
</evidence>
<evidence type="ECO:0000256" key="3">
    <source>
        <dbReference type="ARBA" id="ARBA00022448"/>
    </source>
</evidence>
<dbReference type="RefSeq" id="WP_396754509.1">
    <property type="nucleotide sequence ID" value="NZ_JBITLA010000004.1"/>
</dbReference>
<dbReference type="Pfam" id="PF00528">
    <property type="entry name" value="BPD_transp_1"/>
    <property type="match status" value="1"/>
</dbReference>
<dbReference type="InterPro" id="IPR000515">
    <property type="entry name" value="MetI-like"/>
</dbReference>
<organism evidence="11 12">
    <name type="scientific">Micromonospora maritima</name>
    <dbReference type="NCBI Taxonomy" id="986711"/>
    <lineage>
        <taxon>Bacteria</taxon>
        <taxon>Bacillati</taxon>
        <taxon>Actinomycetota</taxon>
        <taxon>Actinomycetes</taxon>
        <taxon>Micromonosporales</taxon>
        <taxon>Micromonosporaceae</taxon>
        <taxon>Micromonospora</taxon>
    </lineage>
</organism>
<comment type="subcellular location">
    <subcellularLocation>
        <location evidence="1 8">Cell membrane</location>
        <topology evidence="1 8">Multi-pass membrane protein</topology>
    </subcellularLocation>
</comment>
<dbReference type="PANTHER" id="PTHR42929">
    <property type="entry name" value="INNER MEMBRANE ABC TRANSPORTER PERMEASE PROTEIN YDCU-RELATED-RELATED"/>
    <property type="match status" value="1"/>
</dbReference>
<feature type="transmembrane region" description="Helical" evidence="8">
    <location>
        <begin position="276"/>
        <end position="294"/>
    </location>
</feature>
<accession>A0ABW7ZL84</accession>
<evidence type="ECO:0000259" key="10">
    <source>
        <dbReference type="PROSITE" id="PS50928"/>
    </source>
</evidence>
<dbReference type="InterPro" id="IPR035906">
    <property type="entry name" value="MetI-like_sf"/>
</dbReference>
<keyword evidence="5 8" id="KW-0812">Transmembrane</keyword>
<comment type="caution">
    <text evidence="11">The sequence shown here is derived from an EMBL/GenBank/DDBJ whole genome shotgun (WGS) entry which is preliminary data.</text>
</comment>
<evidence type="ECO:0000256" key="6">
    <source>
        <dbReference type="ARBA" id="ARBA00022989"/>
    </source>
</evidence>
<name>A0ABW7ZL84_9ACTN</name>
<keyword evidence="6 8" id="KW-1133">Transmembrane helix</keyword>
<evidence type="ECO:0000256" key="2">
    <source>
        <dbReference type="ARBA" id="ARBA00007069"/>
    </source>
</evidence>
<keyword evidence="4" id="KW-1003">Cell membrane</keyword>
<evidence type="ECO:0000256" key="5">
    <source>
        <dbReference type="ARBA" id="ARBA00022692"/>
    </source>
</evidence>
<keyword evidence="7 8" id="KW-0472">Membrane</keyword>
<feature type="domain" description="ABC transmembrane type-1" evidence="10">
    <location>
        <begin position="87"/>
        <end position="293"/>
    </location>
</feature>
<reference evidence="11 12" key="1">
    <citation type="submission" date="2024-10" db="EMBL/GenBank/DDBJ databases">
        <title>The Natural Products Discovery Center: Release of the First 8490 Sequenced Strains for Exploring Actinobacteria Biosynthetic Diversity.</title>
        <authorList>
            <person name="Kalkreuter E."/>
            <person name="Kautsar S.A."/>
            <person name="Yang D."/>
            <person name="Bader C.D."/>
            <person name="Teijaro C.N."/>
            <person name="Fluegel L."/>
            <person name="Davis C.M."/>
            <person name="Simpson J.R."/>
            <person name="Lauterbach L."/>
            <person name="Steele A.D."/>
            <person name="Gui C."/>
            <person name="Meng S."/>
            <person name="Li G."/>
            <person name="Viehrig K."/>
            <person name="Ye F."/>
            <person name="Su P."/>
            <person name="Kiefer A.F."/>
            <person name="Nichols A."/>
            <person name="Cepeda A.J."/>
            <person name="Yan W."/>
            <person name="Fan B."/>
            <person name="Jiang Y."/>
            <person name="Adhikari A."/>
            <person name="Zheng C.-J."/>
            <person name="Schuster L."/>
            <person name="Cowan T.M."/>
            <person name="Smanski M.J."/>
            <person name="Chevrette M.G."/>
            <person name="De Carvalho L.P.S."/>
            <person name="Shen B."/>
        </authorList>
    </citation>
    <scope>NUCLEOTIDE SEQUENCE [LARGE SCALE GENOMIC DNA]</scope>
    <source>
        <strain evidence="11 12">NPDC049845</strain>
    </source>
</reference>
<keyword evidence="3 8" id="KW-0813">Transport</keyword>
<dbReference type="CDD" id="cd06261">
    <property type="entry name" value="TM_PBP2"/>
    <property type="match status" value="1"/>
</dbReference>
<evidence type="ECO:0000313" key="11">
    <source>
        <dbReference type="EMBL" id="MFI7263579.1"/>
    </source>
</evidence>
<evidence type="ECO:0000256" key="9">
    <source>
        <dbReference type="SAM" id="MobiDB-lite"/>
    </source>
</evidence>
<dbReference type="SUPFAM" id="SSF161098">
    <property type="entry name" value="MetI-like"/>
    <property type="match status" value="1"/>
</dbReference>
<sequence>MTALAHVPTAGGSPAPPPPVRRGRGRLLPYLLLLPGAAWLLVFFALPLLQLAAASLYDPAGSLSTGYAMTWAVGNYPDALQAYWPQFLRSFLYSAIALVFALLMGYPLAYAIAQKAGRWKNLLLVAVVAPMFTSFLVRTLAWKTILSDNGALVGLLRDVHLLGPDGRLLATPVAVVLGLTYNFLPFLVLPLYASLERLDPRLLEAASDLYASPLRAFGKVTLPLSMPGLIAGTLLFFIPATGDYINAELLGTPNEYMIGNVIDSAFLVRLDYPQGAALSFLLMAAILAIVFVYLRRAGTEEVL</sequence>
<feature type="transmembrane region" description="Helical" evidence="8">
    <location>
        <begin position="169"/>
        <end position="195"/>
    </location>
</feature>
<feature type="transmembrane region" description="Helical" evidence="8">
    <location>
        <begin position="216"/>
        <end position="238"/>
    </location>
</feature>
<feature type="transmembrane region" description="Helical" evidence="8">
    <location>
        <begin position="27"/>
        <end position="49"/>
    </location>
</feature>
<evidence type="ECO:0000256" key="1">
    <source>
        <dbReference type="ARBA" id="ARBA00004651"/>
    </source>
</evidence>
<dbReference type="Proteomes" id="UP001612812">
    <property type="component" value="Unassembled WGS sequence"/>
</dbReference>
<gene>
    <name evidence="11" type="ORF">ACIBP4_14945</name>
</gene>
<feature type="region of interest" description="Disordered" evidence="9">
    <location>
        <begin position="1"/>
        <end position="20"/>
    </location>
</feature>
<dbReference type="EMBL" id="JBITLE010000004">
    <property type="protein sequence ID" value="MFI7263579.1"/>
    <property type="molecule type" value="Genomic_DNA"/>
</dbReference>
<evidence type="ECO:0000313" key="12">
    <source>
        <dbReference type="Proteomes" id="UP001612812"/>
    </source>
</evidence>
<keyword evidence="12" id="KW-1185">Reference proteome</keyword>
<dbReference type="PROSITE" id="PS50928">
    <property type="entry name" value="ABC_TM1"/>
    <property type="match status" value="1"/>
</dbReference>
<evidence type="ECO:0000256" key="4">
    <source>
        <dbReference type="ARBA" id="ARBA00022475"/>
    </source>
</evidence>
<evidence type="ECO:0000256" key="7">
    <source>
        <dbReference type="ARBA" id="ARBA00023136"/>
    </source>
</evidence>
<feature type="transmembrane region" description="Helical" evidence="8">
    <location>
        <begin position="91"/>
        <end position="110"/>
    </location>
</feature>
<protein>
    <submittedName>
        <fullName evidence="11">ABC transporter permease</fullName>
    </submittedName>
</protein>
<feature type="transmembrane region" description="Helical" evidence="8">
    <location>
        <begin position="122"/>
        <end position="141"/>
    </location>
</feature>
<dbReference type="PANTHER" id="PTHR42929:SF1">
    <property type="entry name" value="INNER MEMBRANE ABC TRANSPORTER PERMEASE PROTEIN YDCU-RELATED"/>
    <property type="match status" value="1"/>
</dbReference>
<proteinExistence type="inferred from homology"/>
<dbReference type="Gene3D" id="1.10.3720.10">
    <property type="entry name" value="MetI-like"/>
    <property type="match status" value="1"/>
</dbReference>